<protein>
    <submittedName>
        <fullName evidence="1">Uncharacterized protein</fullName>
    </submittedName>
</protein>
<feature type="non-terminal residue" evidence="1">
    <location>
        <position position="1"/>
    </location>
</feature>
<evidence type="ECO:0000313" key="1">
    <source>
        <dbReference type="EMBL" id="KRZ71073.1"/>
    </source>
</evidence>
<reference evidence="1 2" key="1">
    <citation type="submission" date="2015-01" db="EMBL/GenBank/DDBJ databases">
        <title>Evolution of Trichinella species and genotypes.</title>
        <authorList>
            <person name="Korhonen P.K."/>
            <person name="Edoardo P."/>
            <person name="Giuseppe L.R."/>
            <person name="Gasser R.B."/>
        </authorList>
    </citation>
    <scope>NUCLEOTIDE SEQUENCE [LARGE SCALE GENOMIC DNA]</scope>
    <source>
        <strain evidence="1">ISS1980</strain>
    </source>
</reference>
<organism evidence="1 2">
    <name type="scientific">Trichinella papuae</name>
    <dbReference type="NCBI Taxonomy" id="268474"/>
    <lineage>
        <taxon>Eukaryota</taxon>
        <taxon>Metazoa</taxon>
        <taxon>Ecdysozoa</taxon>
        <taxon>Nematoda</taxon>
        <taxon>Enoplea</taxon>
        <taxon>Dorylaimia</taxon>
        <taxon>Trichinellida</taxon>
        <taxon>Trichinellidae</taxon>
        <taxon>Trichinella</taxon>
    </lineage>
</organism>
<accession>A0A0V1MGN6</accession>
<dbReference type="EMBL" id="JYDO01000103">
    <property type="protein sequence ID" value="KRZ71073.1"/>
    <property type="molecule type" value="Genomic_DNA"/>
</dbReference>
<keyword evidence="2" id="KW-1185">Reference proteome</keyword>
<name>A0A0V1MGN6_9BILA</name>
<proteinExistence type="predicted"/>
<sequence length="253" mass="29158">LISDVTMKILPGEIKPNILLNMQFLIITFKFFIGYRGSIHTNLDVDIVLRCAPHVDECYPDNSIFKQLVPQIYSEKACSASADLETAGGFPTYKIKLGKMISLTASNTSAAGNSCTLACYKIWAAISINIFPHLWIESLKLFLIGTSRCSSSIFLKSKLVLSVYCLTVRNYLTIYCEIGLSFSHKQFFVTLRPPSSLKCSDYYHFWQEVLQKTRYFMKHKQRKHSNNCWQQHFCRFMMFLLLWNCLGKILRVL</sequence>
<dbReference type="Proteomes" id="UP000054843">
    <property type="component" value="Unassembled WGS sequence"/>
</dbReference>
<evidence type="ECO:0000313" key="2">
    <source>
        <dbReference type="Proteomes" id="UP000054843"/>
    </source>
</evidence>
<comment type="caution">
    <text evidence="1">The sequence shown here is derived from an EMBL/GenBank/DDBJ whole genome shotgun (WGS) entry which is preliminary data.</text>
</comment>
<dbReference type="AlphaFoldDB" id="A0A0V1MGN6"/>
<gene>
    <name evidence="1" type="ORF">T10_5873</name>
</gene>